<accession>A0A0B7BF70</accession>
<protein>
    <submittedName>
        <fullName evidence="1">Uncharacterized protein</fullName>
    </submittedName>
</protein>
<evidence type="ECO:0000313" key="1">
    <source>
        <dbReference type="EMBL" id="CEK90931.1"/>
    </source>
</evidence>
<dbReference type="AlphaFoldDB" id="A0A0B7BF70"/>
<feature type="non-terminal residue" evidence="1">
    <location>
        <position position="1"/>
    </location>
</feature>
<gene>
    <name evidence="1" type="primary">ORF179962</name>
</gene>
<reference evidence="1" key="1">
    <citation type="submission" date="2014-12" db="EMBL/GenBank/DDBJ databases">
        <title>Insight into the proteome of Arion vulgaris.</title>
        <authorList>
            <person name="Aradska J."/>
            <person name="Bulat T."/>
            <person name="Smidak R."/>
            <person name="Sarate P."/>
            <person name="Gangsoo J."/>
            <person name="Sialana F."/>
            <person name="Bilban M."/>
            <person name="Lubec G."/>
        </authorList>
    </citation>
    <scope>NUCLEOTIDE SEQUENCE</scope>
    <source>
        <tissue evidence="1">Skin</tissue>
    </source>
</reference>
<organism evidence="1">
    <name type="scientific">Arion vulgaris</name>
    <dbReference type="NCBI Taxonomy" id="1028688"/>
    <lineage>
        <taxon>Eukaryota</taxon>
        <taxon>Metazoa</taxon>
        <taxon>Spiralia</taxon>
        <taxon>Lophotrochozoa</taxon>
        <taxon>Mollusca</taxon>
        <taxon>Gastropoda</taxon>
        <taxon>Heterobranchia</taxon>
        <taxon>Euthyneura</taxon>
        <taxon>Panpulmonata</taxon>
        <taxon>Eupulmonata</taxon>
        <taxon>Stylommatophora</taxon>
        <taxon>Helicina</taxon>
        <taxon>Arionoidea</taxon>
        <taxon>Arionidae</taxon>
        <taxon>Arion</taxon>
    </lineage>
</organism>
<proteinExistence type="predicted"/>
<dbReference type="EMBL" id="HACG01044066">
    <property type="protein sequence ID" value="CEK90931.1"/>
    <property type="molecule type" value="Transcribed_RNA"/>
</dbReference>
<sequence>DSYSDLERFIFSPGDLCSYLERLMFCYELLSLLPLTHHEILVEQFVGQGQALLLLIA</sequence>
<name>A0A0B7BF70_9EUPU</name>